<dbReference type="RefSeq" id="WP_303277558.1">
    <property type="nucleotide sequence ID" value="NZ_JAUOEK010000094.1"/>
</dbReference>
<sequence length="151" mass="16980">MNLTKSKNVLNKPPGNLIKETSVTLSGEIFFLNKSSKTPLPPLVESYITRNKEIQVDVIVFIDSLFSTPDFNVYQLYCINNSGEPKLQFFIDYDLKETTANDFNAYQITFTVSKEGIPAGVKLKDIKTIEAFSWNIDPVTSRGTETTVQSN</sequence>
<proteinExistence type="predicted"/>
<accession>A0ABT8W9W3</accession>
<protein>
    <submittedName>
        <fullName evidence="1">Uncharacterized protein</fullName>
    </submittedName>
</protein>
<name>A0ABT8W9W3_9FLAO</name>
<keyword evidence="2" id="KW-1185">Reference proteome</keyword>
<dbReference type="EMBL" id="JAUOEK010000094">
    <property type="protein sequence ID" value="MDO5969863.1"/>
    <property type="molecule type" value="Genomic_DNA"/>
</dbReference>
<gene>
    <name evidence="1" type="ORF">Q4Q35_08585</name>
</gene>
<evidence type="ECO:0000313" key="1">
    <source>
        <dbReference type="EMBL" id="MDO5969863.1"/>
    </source>
</evidence>
<dbReference type="Proteomes" id="UP001176883">
    <property type="component" value="Unassembled WGS sequence"/>
</dbReference>
<comment type="caution">
    <text evidence="1">The sequence shown here is derived from an EMBL/GenBank/DDBJ whole genome shotgun (WGS) entry which is preliminary data.</text>
</comment>
<organism evidence="1 2">
    <name type="scientific">Flavivirga aquimarina</name>
    <dbReference type="NCBI Taxonomy" id="2027862"/>
    <lineage>
        <taxon>Bacteria</taxon>
        <taxon>Pseudomonadati</taxon>
        <taxon>Bacteroidota</taxon>
        <taxon>Flavobacteriia</taxon>
        <taxon>Flavobacteriales</taxon>
        <taxon>Flavobacteriaceae</taxon>
        <taxon>Flavivirga</taxon>
    </lineage>
</organism>
<reference evidence="1" key="1">
    <citation type="submission" date="2023-07" db="EMBL/GenBank/DDBJ databases">
        <title>Two novel species in the genus Flavivirga.</title>
        <authorList>
            <person name="Kwon K."/>
        </authorList>
    </citation>
    <scope>NUCLEOTIDE SEQUENCE</scope>
    <source>
        <strain evidence="1">KCTC 52353</strain>
    </source>
</reference>
<evidence type="ECO:0000313" key="2">
    <source>
        <dbReference type="Proteomes" id="UP001176883"/>
    </source>
</evidence>